<dbReference type="Proteomes" id="UP000822993">
    <property type="component" value="Unassembled WGS sequence"/>
</dbReference>
<reference evidence="1 2" key="1">
    <citation type="submission" date="2020-08" db="EMBL/GenBank/DDBJ databases">
        <title>A Genomic Blueprint of the Chicken Gut Microbiome.</title>
        <authorList>
            <person name="Gilroy R."/>
            <person name="Ravi A."/>
            <person name="Getino M."/>
            <person name="Pursley I."/>
            <person name="Horton D.L."/>
            <person name="Alikhan N.-F."/>
            <person name="Baker D."/>
            <person name="Gharbi K."/>
            <person name="Hall N."/>
            <person name="Watson M."/>
            <person name="Adriaenssens E.M."/>
            <person name="Foster-Nyarko E."/>
            <person name="Jarju S."/>
            <person name="Secka A."/>
            <person name="Antonio M."/>
            <person name="Oren A."/>
            <person name="Chaudhuri R."/>
            <person name="La Ragione R.M."/>
            <person name="Hildebrand F."/>
            <person name="Pallen M.J."/>
        </authorList>
    </citation>
    <scope>NUCLEOTIDE SEQUENCE [LARGE SCALE GENOMIC DNA]</scope>
    <source>
        <strain evidence="1 2">Sa1BUA8</strain>
    </source>
</reference>
<sequence>MAHSPHRRWKGCRLCSPHKIRGIGDAARLPFRDLRKIGRVRRWNRHDVDDE</sequence>
<keyword evidence="2" id="KW-1185">Reference proteome</keyword>
<dbReference type="AlphaFoldDB" id="A0A9D5UAZ5"/>
<protein>
    <submittedName>
        <fullName evidence="1">Uncharacterized protein</fullName>
    </submittedName>
</protein>
<name>A0A9D5UAZ5_9CELL</name>
<gene>
    <name evidence="1" type="ORF">H9623_15835</name>
</gene>
<comment type="caution">
    <text evidence="1">The sequence shown here is derived from an EMBL/GenBank/DDBJ whole genome shotgun (WGS) entry which is preliminary data.</text>
</comment>
<dbReference type="RefSeq" id="WP_193720979.1">
    <property type="nucleotide sequence ID" value="NZ_JACSPN010000024.1"/>
</dbReference>
<evidence type="ECO:0000313" key="1">
    <source>
        <dbReference type="EMBL" id="MBE7701764.1"/>
    </source>
</evidence>
<accession>A0A9D5UAZ5</accession>
<proteinExistence type="predicted"/>
<organism evidence="1 2">
    <name type="scientific">Oerskovia douganii</name>
    <dbReference type="NCBI Taxonomy" id="2762210"/>
    <lineage>
        <taxon>Bacteria</taxon>
        <taxon>Bacillati</taxon>
        <taxon>Actinomycetota</taxon>
        <taxon>Actinomycetes</taxon>
        <taxon>Micrococcales</taxon>
        <taxon>Cellulomonadaceae</taxon>
        <taxon>Oerskovia</taxon>
    </lineage>
</organism>
<evidence type="ECO:0000313" key="2">
    <source>
        <dbReference type="Proteomes" id="UP000822993"/>
    </source>
</evidence>
<dbReference type="EMBL" id="JACSPN010000024">
    <property type="protein sequence ID" value="MBE7701764.1"/>
    <property type="molecule type" value="Genomic_DNA"/>
</dbReference>